<organism evidence="1 2">
    <name type="scientific">Comamonas serinivorans</name>
    <dbReference type="NCBI Taxonomy" id="1082851"/>
    <lineage>
        <taxon>Bacteria</taxon>
        <taxon>Pseudomonadati</taxon>
        <taxon>Pseudomonadota</taxon>
        <taxon>Betaproteobacteria</taxon>
        <taxon>Burkholderiales</taxon>
        <taxon>Comamonadaceae</taxon>
        <taxon>Comamonas</taxon>
    </lineage>
</organism>
<protein>
    <submittedName>
        <fullName evidence="1">Uncharacterized protein</fullName>
    </submittedName>
</protein>
<proteinExistence type="predicted"/>
<name>A0A1Y0EIN6_9BURK</name>
<sequence>MDVAGAERVGLAEAIAHDLQRLGDLRTVVRMPGQPCCGAQVNLPSLGRCSARHLVRVLRDVARADDAVPRQPVPVAGLQGQLADG</sequence>
<accession>A0A1Y0EIN6</accession>
<evidence type="ECO:0000313" key="1">
    <source>
        <dbReference type="EMBL" id="ARU03484.1"/>
    </source>
</evidence>
<dbReference type="Proteomes" id="UP000196138">
    <property type="component" value="Chromosome"/>
</dbReference>
<dbReference type="KEGG" id="cser:CCO03_01215"/>
<dbReference type="EMBL" id="CP021455">
    <property type="protein sequence ID" value="ARU03484.1"/>
    <property type="molecule type" value="Genomic_DNA"/>
</dbReference>
<reference evidence="1 2" key="1">
    <citation type="submission" date="2017-05" db="EMBL/GenBank/DDBJ databases">
        <authorList>
            <person name="Song R."/>
            <person name="Chenine A.L."/>
            <person name="Ruprecht R.M."/>
        </authorList>
    </citation>
    <scope>NUCLEOTIDE SEQUENCE [LARGE SCALE GENOMIC DNA]</scope>
    <source>
        <strain evidence="1 2">DSM 26136</strain>
    </source>
</reference>
<evidence type="ECO:0000313" key="2">
    <source>
        <dbReference type="Proteomes" id="UP000196138"/>
    </source>
</evidence>
<gene>
    <name evidence="1" type="ORF">CCO03_01215</name>
</gene>
<keyword evidence="2" id="KW-1185">Reference proteome</keyword>
<dbReference type="AlphaFoldDB" id="A0A1Y0EIN6"/>